<keyword evidence="3" id="KW-1185">Reference proteome</keyword>
<gene>
    <name evidence="2" type="ORF">D5H75_08180</name>
</gene>
<feature type="domain" description="Glutaredoxin" evidence="1">
    <location>
        <begin position="37"/>
        <end position="94"/>
    </location>
</feature>
<dbReference type="Pfam" id="PF00462">
    <property type="entry name" value="Glutaredoxin"/>
    <property type="match status" value="1"/>
</dbReference>
<dbReference type="InterPro" id="IPR002109">
    <property type="entry name" value="Glutaredoxin"/>
</dbReference>
<dbReference type="PROSITE" id="PS51354">
    <property type="entry name" value="GLUTAREDOXIN_2"/>
    <property type="match status" value="1"/>
</dbReference>
<dbReference type="SUPFAM" id="SSF52833">
    <property type="entry name" value="Thioredoxin-like"/>
    <property type="match status" value="1"/>
</dbReference>
<dbReference type="CDD" id="cd02976">
    <property type="entry name" value="NrdH"/>
    <property type="match status" value="1"/>
</dbReference>
<dbReference type="PANTHER" id="PTHR34386">
    <property type="entry name" value="GLUTAREDOXIN"/>
    <property type="match status" value="1"/>
</dbReference>
<evidence type="ECO:0000313" key="3">
    <source>
        <dbReference type="Proteomes" id="UP000265768"/>
    </source>
</evidence>
<sequence>MTGTLLLLVVVLLVVLGNLPRPGRATTHAAADRTGTVLYWRPGCVYCMRLRTRLLFSRLAYAEVNIWRDPEAAAFVRSVADGNETVPTVTVDGRAMVNPSLRRLREAVAARDAA</sequence>
<dbReference type="Gene3D" id="3.40.30.10">
    <property type="entry name" value="Glutaredoxin"/>
    <property type="match status" value="1"/>
</dbReference>
<evidence type="ECO:0000259" key="1">
    <source>
        <dbReference type="Pfam" id="PF00462"/>
    </source>
</evidence>
<dbReference type="EMBL" id="QZEY01000002">
    <property type="protein sequence ID" value="RJL34403.1"/>
    <property type="molecule type" value="Genomic_DNA"/>
</dbReference>
<organism evidence="2 3">
    <name type="scientific">Bailinhaonella thermotolerans</name>
    <dbReference type="NCBI Taxonomy" id="1070861"/>
    <lineage>
        <taxon>Bacteria</taxon>
        <taxon>Bacillati</taxon>
        <taxon>Actinomycetota</taxon>
        <taxon>Actinomycetes</taxon>
        <taxon>Streptosporangiales</taxon>
        <taxon>Streptosporangiaceae</taxon>
        <taxon>Bailinhaonella</taxon>
    </lineage>
</organism>
<comment type="caution">
    <text evidence="2">The sequence shown here is derived from an EMBL/GenBank/DDBJ whole genome shotgun (WGS) entry which is preliminary data.</text>
</comment>
<name>A0A3A4AZ55_9ACTN</name>
<dbReference type="OrthoDB" id="8991911at2"/>
<accession>A0A3A4AZ55</accession>
<dbReference type="InterPro" id="IPR051548">
    <property type="entry name" value="Grx-like_ET"/>
</dbReference>
<proteinExistence type="predicted"/>
<dbReference type="Proteomes" id="UP000265768">
    <property type="component" value="Unassembled WGS sequence"/>
</dbReference>
<reference evidence="2 3" key="1">
    <citation type="submission" date="2018-09" db="EMBL/GenBank/DDBJ databases">
        <title>YIM 75507 draft genome.</title>
        <authorList>
            <person name="Tang S."/>
            <person name="Feng Y."/>
        </authorList>
    </citation>
    <scope>NUCLEOTIDE SEQUENCE [LARGE SCALE GENOMIC DNA]</scope>
    <source>
        <strain evidence="2 3">YIM 75507</strain>
    </source>
</reference>
<dbReference type="GO" id="GO:0045454">
    <property type="term" value="P:cell redox homeostasis"/>
    <property type="evidence" value="ECO:0007669"/>
    <property type="project" value="TreeGrafter"/>
</dbReference>
<dbReference type="InterPro" id="IPR036249">
    <property type="entry name" value="Thioredoxin-like_sf"/>
</dbReference>
<protein>
    <submittedName>
        <fullName evidence="2">NrdH-redoxin</fullName>
    </submittedName>
</protein>
<dbReference type="GO" id="GO:0009055">
    <property type="term" value="F:electron transfer activity"/>
    <property type="evidence" value="ECO:0007669"/>
    <property type="project" value="TreeGrafter"/>
</dbReference>
<dbReference type="AlphaFoldDB" id="A0A3A4AZ55"/>
<evidence type="ECO:0000313" key="2">
    <source>
        <dbReference type="EMBL" id="RJL34403.1"/>
    </source>
</evidence>
<dbReference type="RefSeq" id="WP_119925704.1">
    <property type="nucleotide sequence ID" value="NZ_QZEY01000002.1"/>
</dbReference>
<dbReference type="PANTHER" id="PTHR34386:SF1">
    <property type="entry name" value="GLUTAREDOXIN-LIKE PROTEIN NRDH"/>
    <property type="match status" value="1"/>
</dbReference>